<protein>
    <submittedName>
        <fullName evidence="1">Uncharacterized protein</fullName>
    </submittedName>
</protein>
<dbReference type="RefSeq" id="WP_276312117.1">
    <property type="nucleotide sequence ID" value="NZ_JBJVNI010000023.1"/>
</dbReference>
<organism evidence="1 2">
    <name type="scientific">Streptomyces niveiscabiei</name>
    <dbReference type="NCBI Taxonomy" id="164115"/>
    <lineage>
        <taxon>Bacteria</taxon>
        <taxon>Bacillati</taxon>
        <taxon>Actinomycetota</taxon>
        <taxon>Actinomycetes</taxon>
        <taxon>Kitasatosporales</taxon>
        <taxon>Streptomycetaceae</taxon>
        <taxon>Streptomyces</taxon>
    </lineage>
</organism>
<dbReference type="EMBL" id="JBJVNI010000023">
    <property type="protein sequence ID" value="MFM9613955.1"/>
    <property type="molecule type" value="Genomic_DNA"/>
</dbReference>
<proteinExistence type="predicted"/>
<evidence type="ECO:0000313" key="1">
    <source>
        <dbReference type="EMBL" id="MFM9613955.1"/>
    </source>
</evidence>
<accession>A0ABW9I0Q7</accession>
<comment type="caution">
    <text evidence="1">The sequence shown here is derived from an EMBL/GenBank/DDBJ whole genome shotgun (WGS) entry which is preliminary data.</text>
</comment>
<sequence>MRTATLEKAASGMSRSHIRYYVDNRADLVGLFRARRPQGIWS</sequence>
<gene>
    <name evidence="1" type="ORF">ACKI18_35385</name>
</gene>
<evidence type="ECO:0000313" key="2">
    <source>
        <dbReference type="Proteomes" id="UP001631957"/>
    </source>
</evidence>
<dbReference type="Proteomes" id="UP001631957">
    <property type="component" value="Unassembled WGS sequence"/>
</dbReference>
<name>A0ABW9I0Q7_9ACTN</name>
<keyword evidence="2" id="KW-1185">Reference proteome</keyword>
<reference evidence="1 2" key="1">
    <citation type="submission" date="2024-12" db="EMBL/GenBank/DDBJ databases">
        <title>Forecasting of Potato common scab and diversities of Pathogenic streptomyces spp. in china.</title>
        <authorList>
            <person name="Handique U."/>
            <person name="Wu J."/>
        </authorList>
    </citation>
    <scope>NUCLEOTIDE SEQUENCE [LARGE SCALE GENOMIC DNA]</scope>
    <source>
        <strain evidence="1 2">ZRIMU1530</strain>
    </source>
</reference>